<sequence length="126" mass="14477">MKSLQNNNDHNATLSFADFNSNIQVDSSEEESSYEKNTTVNTFLDEHNHTLLPDTAIFSTEFRALPAKMKNNIEYFDMLNFIQKVKRQIVDTSNAQLTGIFWMSGEQQLLHAKYHDVLLHDKAAPI</sequence>
<dbReference type="OrthoDB" id="2324342at2759"/>
<evidence type="ECO:0000313" key="2">
    <source>
        <dbReference type="Proteomes" id="UP000232688"/>
    </source>
</evidence>
<evidence type="ECO:0000313" key="1">
    <source>
        <dbReference type="EMBL" id="PKC56493.1"/>
    </source>
</evidence>
<protein>
    <submittedName>
        <fullName evidence="1">Uncharacterized protein</fullName>
    </submittedName>
</protein>
<dbReference type="VEuPathDB" id="FungiDB:RhiirA1_473913"/>
<dbReference type="VEuPathDB" id="FungiDB:RhiirFUN_021235"/>
<dbReference type="EMBL" id="LLXH01002125">
    <property type="protein sequence ID" value="PKC56493.1"/>
    <property type="molecule type" value="Genomic_DNA"/>
</dbReference>
<organism evidence="1 2">
    <name type="scientific">Rhizophagus irregularis</name>
    <dbReference type="NCBI Taxonomy" id="588596"/>
    <lineage>
        <taxon>Eukaryota</taxon>
        <taxon>Fungi</taxon>
        <taxon>Fungi incertae sedis</taxon>
        <taxon>Mucoromycota</taxon>
        <taxon>Glomeromycotina</taxon>
        <taxon>Glomeromycetes</taxon>
        <taxon>Glomerales</taxon>
        <taxon>Glomeraceae</taxon>
        <taxon>Rhizophagus</taxon>
    </lineage>
</organism>
<reference evidence="1 2" key="2">
    <citation type="submission" date="2017-10" db="EMBL/GenBank/DDBJ databases">
        <title>Genome analyses suggest a sexual origin of heterokaryosis in a supposedly ancient asexual fungus.</title>
        <authorList>
            <person name="Corradi N."/>
            <person name="Sedzielewska K."/>
            <person name="Noel J."/>
            <person name="Charron P."/>
            <person name="Farinelli L."/>
            <person name="Marton T."/>
            <person name="Kruger M."/>
            <person name="Pelin A."/>
            <person name="Brachmann A."/>
            <person name="Corradi N."/>
        </authorList>
    </citation>
    <scope>NUCLEOTIDE SEQUENCE [LARGE SCALE GENOMIC DNA]</scope>
    <source>
        <strain evidence="1 2">A1</strain>
    </source>
</reference>
<dbReference type="Proteomes" id="UP000232688">
    <property type="component" value="Unassembled WGS sequence"/>
</dbReference>
<name>A0A2I1E2L9_9GLOM</name>
<gene>
    <name evidence="1" type="ORF">RhiirA1_473913</name>
</gene>
<comment type="caution">
    <text evidence="1">The sequence shown here is derived from an EMBL/GenBank/DDBJ whole genome shotgun (WGS) entry which is preliminary data.</text>
</comment>
<accession>A0A2I1E2L9</accession>
<proteinExistence type="predicted"/>
<reference evidence="1 2" key="1">
    <citation type="submission" date="2017-10" db="EMBL/GenBank/DDBJ databases">
        <title>Extensive intraspecific genome diversity in a model arbuscular mycorrhizal fungus.</title>
        <authorList>
            <person name="Chen E.C.H."/>
            <person name="Morin E."/>
            <person name="Baudet D."/>
            <person name="Noel J."/>
            <person name="Ndikumana S."/>
            <person name="Charron P."/>
            <person name="St-Onge C."/>
            <person name="Giorgi J."/>
            <person name="Grigoriev I.V."/>
            <person name="Roux C."/>
            <person name="Martin F.M."/>
            <person name="Corradi N."/>
        </authorList>
    </citation>
    <scope>NUCLEOTIDE SEQUENCE [LARGE SCALE GENOMIC DNA]</scope>
    <source>
        <strain evidence="1 2">A1</strain>
    </source>
</reference>
<dbReference type="AlphaFoldDB" id="A0A2I1E2L9"/>
<dbReference type="VEuPathDB" id="FungiDB:FUN_009431"/>